<keyword evidence="5 6" id="KW-0472">Membrane</keyword>
<sequence length="339" mass="36143">MSLSVNDRPKQPRVVVRPPESALRRFLTRNRAAMGTFVVFAVMILIFMIASPRVFLSWTIYSSVLVTLPVALALVVPLVFVVTVGEIDLSFPSTMGFSAWMFALLIKASFPALIAIAAAIVTGTIIGLAVGSLVVYGSLSSLIATLGMNYMLRGFIQIITQGKSIALLELRDGTTASVLSGSVWGVPVQIFWALLFVIAAGLLYNRHRFGARVHAVGDHPDSAAQMGIPVDRVRVATFAFMGFGAAIAGIFTTLVNFTWWPTTGDGYLLPAIASVFVGGTPTWGGIGTVAGGAIGATIVSFIQSGIVAAGLSGFYVQFFNGLIIILALLGHRWNQKRFR</sequence>
<dbReference type="Pfam" id="PF02653">
    <property type="entry name" value="BPD_transp_2"/>
    <property type="match status" value="1"/>
</dbReference>
<name>A0ABQ6CQ94_9HYPH</name>
<evidence type="ECO:0000256" key="1">
    <source>
        <dbReference type="ARBA" id="ARBA00004651"/>
    </source>
</evidence>
<keyword evidence="2" id="KW-1003">Cell membrane</keyword>
<accession>A0ABQ6CQ94</accession>
<keyword evidence="4 6" id="KW-1133">Transmembrane helix</keyword>
<comment type="subcellular location">
    <subcellularLocation>
        <location evidence="1">Cell membrane</location>
        <topology evidence="1">Multi-pass membrane protein</topology>
    </subcellularLocation>
</comment>
<evidence type="ECO:0000256" key="4">
    <source>
        <dbReference type="ARBA" id="ARBA00022989"/>
    </source>
</evidence>
<reference evidence="8" key="1">
    <citation type="journal article" date="2019" name="Int. J. Syst. Evol. Microbiol.">
        <title>The Global Catalogue of Microorganisms (GCM) 10K type strain sequencing project: providing services to taxonomists for standard genome sequencing and annotation.</title>
        <authorList>
            <consortium name="The Broad Institute Genomics Platform"/>
            <consortium name="The Broad Institute Genome Sequencing Center for Infectious Disease"/>
            <person name="Wu L."/>
            <person name="Ma J."/>
        </authorList>
    </citation>
    <scope>NUCLEOTIDE SEQUENCE [LARGE SCALE GENOMIC DNA]</scope>
    <source>
        <strain evidence="8">NBRC 101365</strain>
    </source>
</reference>
<gene>
    <name evidence="7" type="ORF">GCM10007874_55440</name>
</gene>
<dbReference type="PANTHER" id="PTHR32196:SF72">
    <property type="entry name" value="RIBOSE IMPORT PERMEASE PROTEIN RBSC"/>
    <property type="match status" value="1"/>
</dbReference>
<feature type="transmembrane region" description="Helical" evidence="6">
    <location>
        <begin position="235"/>
        <end position="260"/>
    </location>
</feature>
<feature type="transmembrane region" description="Helical" evidence="6">
    <location>
        <begin position="306"/>
        <end position="329"/>
    </location>
</feature>
<evidence type="ECO:0000313" key="7">
    <source>
        <dbReference type="EMBL" id="GLS22526.1"/>
    </source>
</evidence>
<evidence type="ECO:0000256" key="5">
    <source>
        <dbReference type="ARBA" id="ARBA00023136"/>
    </source>
</evidence>
<feature type="transmembrane region" description="Helical" evidence="6">
    <location>
        <begin position="32"/>
        <end position="52"/>
    </location>
</feature>
<comment type="caution">
    <text evidence="7">The sequence shown here is derived from an EMBL/GenBank/DDBJ whole genome shotgun (WGS) entry which is preliminary data.</text>
</comment>
<protein>
    <submittedName>
        <fullName evidence="7">Ribose ABC transporter permease</fullName>
    </submittedName>
</protein>
<evidence type="ECO:0000313" key="8">
    <source>
        <dbReference type="Proteomes" id="UP001156882"/>
    </source>
</evidence>
<dbReference type="EMBL" id="BSPC01000063">
    <property type="protein sequence ID" value="GLS22526.1"/>
    <property type="molecule type" value="Genomic_DNA"/>
</dbReference>
<evidence type="ECO:0000256" key="3">
    <source>
        <dbReference type="ARBA" id="ARBA00022692"/>
    </source>
</evidence>
<dbReference type="PANTHER" id="PTHR32196">
    <property type="entry name" value="ABC TRANSPORTER PERMEASE PROTEIN YPHD-RELATED-RELATED"/>
    <property type="match status" value="1"/>
</dbReference>
<feature type="transmembrane region" description="Helical" evidence="6">
    <location>
        <begin position="112"/>
        <end position="138"/>
    </location>
</feature>
<dbReference type="Proteomes" id="UP001156882">
    <property type="component" value="Unassembled WGS sequence"/>
</dbReference>
<dbReference type="CDD" id="cd06579">
    <property type="entry name" value="TM_PBP1_transp_AraH_like"/>
    <property type="match status" value="1"/>
</dbReference>
<proteinExistence type="predicted"/>
<dbReference type="RefSeq" id="WP_284315481.1">
    <property type="nucleotide sequence ID" value="NZ_BSPC01000063.1"/>
</dbReference>
<keyword evidence="8" id="KW-1185">Reference proteome</keyword>
<organism evidence="7 8">
    <name type="scientific">Labrys miyagiensis</name>
    <dbReference type="NCBI Taxonomy" id="346912"/>
    <lineage>
        <taxon>Bacteria</taxon>
        <taxon>Pseudomonadati</taxon>
        <taxon>Pseudomonadota</taxon>
        <taxon>Alphaproteobacteria</taxon>
        <taxon>Hyphomicrobiales</taxon>
        <taxon>Xanthobacteraceae</taxon>
        <taxon>Labrys</taxon>
    </lineage>
</organism>
<dbReference type="InterPro" id="IPR001851">
    <property type="entry name" value="ABC_transp_permease"/>
</dbReference>
<evidence type="ECO:0000256" key="6">
    <source>
        <dbReference type="SAM" id="Phobius"/>
    </source>
</evidence>
<feature type="transmembrane region" description="Helical" evidence="6">
    <location>
        <begin position="58"/>
        <end position="82"/>
    </location>
</feature>
<feature type="transmembrane region" description="Helical" evidence="6">
    <location>
        <begin position="182"/>
        <end position="204"/>
    </location>
</feature>
<evidence type="ECO:0000256" key="2">
    <source>
        <dbReference type="ARBA" id="ARBA00022475"/>
    </source>
</evidence>
<keyword evidence="3 6" id="KW-0812">Transmembrane</keyword>